<dbReference type="InterPro" id="IPR014756">
    <property type="entry name" value="Ig_E-set"/>
</dbReference>
<accession>A0A345SYA0</accession>
<evidence type="ECO:0000256" key="3">
    <source>
        <dbReference type="ARBA" id="ARBA00022692"/>
    </source>
</evidence>
<keyword evidence="15" id="KW-1185">Reference proteome</keyword>
<dbReference type="Pfam" id="PF04234">
    <property type="entry name" value="CopC"/>
    <property type="match status" value="1"/>
</dbReference>
<dbReference type="Proteomes" id="UP000249340">
    <property type="component" value="Chromosome"/>
</dbReference>
<feature type="domain" description="CopC" evidence="11">
    <location>
        <begin position="44"/>
        <end position="140"/>
    </location>
</feature>
<feature type="transmembrane region" description="Helical" evidence="10">
    <location>
        <begin position="428"/>
        <end position="445"/>
    </location>
</feature>
<dbReference type="OrthoDB" id="5242236at2"/>
<evidence type="ECO:0000256" key="10">
    <source>
        <dbReference type="SAM" id="Phobius"/>
    </source>
</evidence>
<dbReference type="Pfam" id="PF13115">
    <property type="entry name" value="YtkA"/>
    <property type="match status" value="1"/>
</dbReference>
<comment type="subcellular location">
    <subcellularLocation>
        <location evidence="1">Cell membrane</location>
        <topology evidence="1">Multi-pass membrane protein</topology>
    </subcellularLocation>
</comment>
<dbReference type="InterPro" id="IPR014755">
    <property type="entry name" value="Cu-Rt/internalin_Ig-like"/>
</dbReference>
<evidence type="ECO:0000313" key="14">
    <source>
        <dbReference type="EMBL" id="AXI78705.1"/>
    </source>
</evidence>
<feature type="region of interest" description="Disordered" evidence="9">
    <location>
        <begin position="470"/>
        <end position="502"/>
    </location>
</feature>
<feature type="domain" description="Copper resistance protein D" evidence="12">
    <location>
        <begin position="386"/>
        <end position="462"/>
    </location>
</feature>
<reference evidence="15" key="1">
    <citation type="submission" date="2018-07" db="EMBL/GenBank/DDBJ databases">
        <title>Streptacidiphilus bronchialis DSM 106435 chromosome.</title>
        <authorList>
            <person name="Batra D."/>
            <person name="Gulvik C.A."/>
        </authorList>
    </citation>
    <scope>NUCLEOTIDE SEQUENCE [LARGE SCALE GENOMIC DNA]</scope>
    <source>
        <strain evidence="15">DSM 106435</strain>
    </source>
</reference>
<feature type="transmembrane region" description="Helical" evidence="10">
    <location>
        <begin position="203"/>
        <end position="221"/>
    </location>
</feature>
<dbReference type="GO" id="GO:0042597">
    <property type="term" value="C:periplasmic space"/>
    <property type="evidence" value="ECO:0007669"/>
    <property type="project" value="InterPro"/>
</dbReference>
<evidence type="ECO:0000259" key="12">
    <source>
        <dbReference type="Pfam" id="PF05425"/>
    </source>
</evidence>
<dbReference type="RefSeq" id="WP_111493043.1">
    <property type="nucleotide sequence ID" value="NZ_CP031264.1"/>
</dbReference>
<dbReference type="Pfam" id="PF05425">
    <property type="entry name" value="CopD"/>
    <property type="match status" value="1"/>
</dbReference>
<dbReference type="InterPro" id="IPR007348">
    <property type="entry name" value="CopC_dom"/>
</dbReference>
<evidence type="ECO:0000256" key="4">
    <source>
        <dbReference type="ARBA" id="ARBA00022723"/>
    </source>
</evidence>
<name>A0A345SYA0_9ACTN</name>
<feature type="domain" description="YtkA-like" evidence="13">
    <location>
        <begin position="602"/>
        <end position="672"/>
    </location>
</feature>
<dbReference type="InterPro" id="IPR032693">
    <property type="entry name" value="YtkA-like_dom"/>
</dbReference>
<feature type="transmembrane region" description="Helical" evidence="10">
    <location>
        <begin position="354"/>
        <end position="376"/>
    </location>
</feature>
<dbReference type="AlphaFoldDB" id="A0A345SYA0"/>
<keyword evidence="3 10" id="KW-0812">Transmembrane</keyword>
<gene>
    <name evidence="14" type="ORF">C7M71_015995</name>
</gene>
<evidence type="ECO:0000313" key="15">
    <source>
        <dbReference type="Proteomes" id="UP000249340"/>
    </source>
</evidence>
<dbReference type="InterPro" id="IPR032694">
    <property type="entry name" value="CopC/D"/>
</dbReference>
<dbReference type="GO" id="GO:0005507">
    <property type="term" value="F:copper ion binding"/>
    <property type="evidence" value="ECO:0007669"/>
    <property type="project" value="InterPro"/>
</dbReference>
<evidence type="ECO:0000259" key="11">
    <source>
        <dbReference type="Pfam" id="PF04234"/>
    </source>
</evidence>
<protein>
    <submittedName>
        <fullName evidence="14">ABC transporter</fullName>
    </submittedName>
</protein>
<keyword evidence="8 10" id="KW-0472">Membrane</keyword>
<evidence type="ECO:0000256" key="2">
    <source>
        <dbReference type="ARBA" id="ARBA00022475"/>
    </source>
</evidence>
<evidence type="ECO:0000256" key="6">
    <source>
        <dbReference type="ARBA" id="ARBA00022989"/>
    </source>
</evidence>
<keyword evidence="2" id="KW-1003">Cell membrane</keyword>
<feature type="transmembrane region" description="Helical" evidence="10">
    <location>
        <begin position="252"/>
        <end position="271"/>
    </location>
</feature>
<evidence type="ECO:0000259" key="13">
    <source>
        <dbReference type="Pfam" id="PF13115"/>
    </source>
</evidence>
<evidence type="ECO:0000256" key="7">
    <source>
        <dbReference type="ARBA" id="ARBA00023008"/>
    </source>
</evidence>
<keyword evidence="5" id="KW-0732">Signal</keyword>
<dbReference type="EMBL" id="CP031264">
    <property type="protein sequence ID" value="AXI78705.1"/>
    <property type="molecule type" value="Genomic_DNA"/>
</dbReference>
<evidence type="ECO:0000256" key="9">
    <source>
        <dbReference type="SAM" id="MobiDB-lite"/>
    </source>
</evidence>
<evidence type="ECO:0000256" key="5">
    <source>
        <dbReference type="ARBA" id="ARBA00022729"/>
    </source>
</evidence>
<keyword evidence="6 10" id="KW-1133">Transmembrane helix</keyword>
<dbReference type="PANTHER" id="PTHR34820:SF4">
    <property type="entry name" value="INNER MEMBRANE PROTEIN YEBZ"/>
    <property type="match status" value="1"/>
</dbReference>
<feature type="transmembrane region" description="Helical" evidence="10">
    <location>
        <begin position="315"/>
        <end position="334"/>
    </location>
</feature>
<dbReference type="Gene3D" id="2.60.40.1220">
    <property type="match status" value="1"/>
</dbReference>
<feature type="transmembrane region" description="Helical" evidence="10">
    <location>
        <begin position="171"/>
        <end position="191"/>
    </location>
</feature>
<evidence type="ECO:0000256" key="8">
    <source>
        <dbReference type="ARBA" id="ARBA00023136"/>
    </source>
</evidence>
<proteinExistence type="predicted"/>
<sequence length="691" mass="70744">MTSRQASPATGLPHSRRRSAAALLVVLGAVLALLLGGAGTASAHAALISTDPGQDAVVATAPSRIVLTFSEGVTLSDDSLQVYDPAGKQVEQGPPGHVDGKGSTAAVQLRGGLAQGTYTVSWRAVSEDSHPVSGAFTFSIGTKSETAVPAGVSRQGGGSTAVGALYGTARAVAYGAFALLVGSAAFLLLCWPRGVSARPVQRLLMTGWGGLLLSTVAVVLLRGPYEKGSGLADAFDLTLVRATLDERLGTALAARLLLLAAAGVFLSLLVGQLGQDGEARREAPSAEKQADPADPEEAELRRLERRAAARPERDIRLGLGAAGLLLALALAATWAGADHAAVGIQAGLALPLDILHLVAMAVWLGGLVTLLVGLGIPRERGGVGAAAVGVFSRTAFCCVAVLVATGVYQSWRGLGSWSALVDTGYGRLLLIKVGFVGVMLGIAWFSRAWTARLLAAAPRAGAESKAEVAAAVVPDRSEQSATTDPGDLPKDPKRQAQLKRQRALRAAAAERRASADSLARERAAGNERPRLRRSVLAEAAVAVAVLAVTTLLTNSAPGRNAQTSAAPGVTAPAPAPAQPVSLAVSYDTGGSGPGAKGTAAISLDPARTGRNEMHVLLTDSTGAPVDVPELRIAFDLPAKNLGPLKATLQKVDTGHWSAEAQLPMAGDWQLSLTVRSSDIDEVTQTAPVRIG</sequence>
<dbReference type="PANTHER" id="PTHR34820">
    <property type="entry name" value="INNER MEMBRANE PROTEIN YEBZ"/>
    <property type="match status" value="1"/>
</dbReference>
<dbReference type="GO" id="GO:0046688">
    <property type="term" value="P:response to copper ion"/>
    <property type="evidence" value="ECO:0007669"/>
    <property type="project" value="InterPro"/>
</dbReference>
<dbReference type="GO" id="GO:0006825">
    <property type="term" value="P:copper ion transport"/>
    <property type="evidence" value="ECO:0007669"/>
    <property type="project" value="InterPro"/>
</dbReference>
<dbReference type="GO" id="GO:0005886">
    <property type="term" value="C:plasma membrane"/>
    <property type="evidence" value="ECO:0007669"/>
    <property type="project" value="UniProtKB-SubCell"/>
</dbReference>
<evidence type="ECO:0000256" key="1">
    <source>
        <dbReference type="ARBA" id="ARBA00004651"/>
    </source>
</evidence>
<organism evidence="14 15">
    <name type="scientific">Peterkaempfera bronchialis</name>
    <dbReference type="NCBI Taxonomy" id="2126346"/>
    <lineage>
        <taxon>Bacteria</taxon>
        <taxon>Bacillati</taxon>
        <taxon>Actinomycetota</taxon>
        <taxon>Actinomycetes</taxon>
        <taxon>Kitasatosporales</taxon>
        <taxon>Streptomycetaceae</taxon>
        <taxon>Peterkaempfera</taxon>
    </lineage>
</organism>
<feature type="region of interest" description="Disordered" evidence="9">
    <location>
        <begin position="510"/>
        <end position="529"/>
    </location>
</feature>
<dbReference type="SUPFAM" id="SSF81296">
    <property type="entry name" value="E set domains"/>
    <property type="match status" value="1"/>
</dbReference>
<dbReference type="InterPro" id="IPR008457">
    <property type="entry name" value="Cu-R_CopD_dom"/>
</dbReference>
<feature type="transmembrane region" description="Helical" evidence="10">
    <location>
        <begin position="383"/>
        <end position="408"/>
    </location>
</feature>
<dbReference type="KEGG" id="stri:C7M71_015995"/>
<keyword evidence="4" id="KW-0479">Metal-binding</keyword>
<keyword evidence="7" id="KW-0186">Copper</keyword>